<reference evidence="7" key="1">
    <citation type="journal article" date="2014" name="Front. Microbiol.">
        <title>High frequency of phylogenetically diverse reductive dehalogenase-homologous genes in deep subseafloor sedimentary metagenomes.</title>
        <authorList>
            <person name="Kawai M."/>
            <person name="Futagami T."/>
            <person name="Toyoda A."/>
            <person name="Takaki Y."/>
            <person name="Nishi S."/>
            <person name="Hori S."/>
            <person name="Arai W."/>
            <person name="Tsubouchi T."/>
            <person name="Morono Y."/>
            <person name="Uchiyama I."/>
            <person name="Ito T."/>
            <person name="Fujiyama A."/>
            <person name="Inagaki F."/>
            <person name="Takami H."/>
        </authorList>
    </citation>
    <scope>NUCLEOTIDE SEQUENCE</scope>
    <source>
        <strain evidence="7">Expedition CK06-06</strain>
    </source>
</reference>
<proteinExistence type="predicted"/>
<name>X0YHZ1_9ZZZZ</name>
<dbReference type="Pfam" id="PF02472">
    <property type="entry name" value="ExbD"/>
    <property type="match status" value="1"/>
</dbReference>
<sequence>MRIDRKSEEEQTELLNMTPMIDIVFNLLIFFLVGTRYAEIERDMLVNPPSARHARAITATPRELIVNVTVDGRYVIAGVEYKVQDLERIIARAVKENPEQAVVVRGDERAILQLPVNVLNLCEKHAIKRKFLTTITPGGT</sequence>
<evidence type="ECO:0000256" key="3">
    <source>
        <dbReference type="ARBA" id="ARBA00022692"/>
    </source>
</evidence>
<gene>
    <name evidence="7" type="ORF">S01H1_80317</name>
</gene>
<organism evidence="7">
    <name type="scientific">marine sediment metagenome</name>
    <dbReference type="NCBI Taxonomy" id="412755"/>
    <lineage>
        <taxon>unclassified sequences</taxon>
        <taxon>metagenomes</taxon>
        <taxon>ecological metagenomes</taxon>
    </lineage>
</organism>
<keyword evidence="3 6" id="KW-0812">Transmembrane</keyword>
<keyword evidence="4 6" id="KW-1133">Transmembrane helix</keyword>
<dbReference type="EMBL" id="BARS01054227">
    <property type="protein sequence ID" value="GAG46812.1"/>
    <property type="molecule type" value="Genomic_DNA"/>
</dbReference>
<dbReference type="GO" id="GO:0022857">
    <property type="term" value="F:transmembrane transporter activity"/>
    <property type="evidence" value="ECO:0007669"/>
    <property type="project" value="InterPro"/>
</dbReference>
<evidence type="ECO:0000256" key="4">
    <source>
        <dbReference type="ARBA" id="ARBA00022989"/>
    </source>
</evidence>
<dbReference type="InterPro" id="IPR003400">
    <property type="entry name" value="ExbD"/>
</dbReference>
<evidence type="ECO:0000256" key="2">
    <source>
        <dbReference type="ARBA" id="ARBA00022475"/>
    </source>
</evidence>
<dbReference type="Gene3D" id="3.30.420.270">
    <property type="match status" value="1"/>
</dbReference>
<keyword evidence="5 6" id="KW-0472">Membrane</keyword>
<dbReference type="PANTHER" id="PTHR30558:SF3">
    <property type="entry name" value="BIOPOLYMER TRANSPORT PROTEIN EXBD-RELATED"/>
    <property type="match status" value="1"/>
</dbReference>
<keyword evidence="2" id="KW-1003">Cell membrane</keyword>
<dbReference type="PANTHER" id="PTHR30558">
    <property type="entry name" value="EXBD MEMBRANE COMPONENT OF PMF-DRIVEN MACROMOLECULE IMPORT SYSTEM"/>
    <property type="match status" value="1"/>
</dbReference>
<comment type="subcellular location">
    <subcellularLocation>
        <location evidence="1">Cell membrane</location>
        <topology evidence="1">Single-pass membrane protein</topology>
    </subcellularLocation>
</comment>
<feature type="transmembrane region" description="Helical" evidence="6">
    <location>
        <begin position="20"/>
        <end position="38"/>
    </location>
</feature>
<evidence type="ECO:0000313" key="7">
    <source>
        <dbReference type="EMBL" id="GAG46812.1"/>
    </source>
</evidence>
<accession>X0YHZ1</accession>
<evidence type="ECO:0008006" key="8">
    <source>
        <dbReference type="Google" id="ProtNLM"/>
    </source>
</evidence>
<evidence type="ECO:0000256" key="6">
    <source>
        <dbReference type="SAM" id="Phobius"/>
    </source>
</evidence>
<protein>
    <recommendedName>
        <fullName evidence="8">Biopolymer transport protein ExbD/TolR</fullName>
    </recommendedName>
</protein>
<evidence type="ECO:0000256" key="5">
    <source>
        <dbReference type="ARBA" id="ARBA00023136"/>
    </source>
</evidence>
<evidence type="ECO:0000256" key="1">
    <source>
        <dbReference type="ARBA" id="ARBA00004162"/>
    </source>
</evidence>
<comment type="caution">
    <text evidence="7">The sequence shown here is derived from an EMBL/GenBank/DDBJ whole genome shotgun (WGS) entry which is preliminary data.</text>
</comment>
<dbReference type="GO" id="GO:0005886">
    <property type="term" value="C:plasma membrane"/>
    <property type="evidence" value="ECO:0007669"/>
    <property type="project" value="UniProtKB-SubCell"/>
</dbReference>
<dbReference type="AlphaFoldDB" id="X0YHZ1"/>